<accession>A0A0G0Y0Z4</accession>
<evidence type="ECO:0000259" key="4">
    <source>
        <dbReference type="Pfam" id="PF19295"/>
    </source>
</evidence>
<dbReference type="InterPro" id="IPR037284">
    <property type="entry name" value="SUF_FeS_clus_asmbl_SufBD_sf"/>
</dbReference>
<evidence type="ECO:0008006" key="7">
    <source>
        <dbReference type="Google" id="ProtNLM"/>
    </source>
</evidence>
<dbReference type="EMBL" id="LCCN01000036">
    <property type="protein sequence ID" value="KKS30509.1"/>
    <property type="molecule type" value="Genomic_DNA"/>
</dbReference>
<dbReference type="Pfam" id="PF01458">
    <property type="entry name" value="SUFBD_core"/>
    <property type="match status" value="1"/>
</dbReference>
<dbReference type="InterPro" id="IPR000825">
    <property type="entry name" value="SUF_FeS_clus_asmbl_SufBD_core"/>
</dbReference>
<sequence>MSRFAPIQTTQPSPTLISDNYQHGGADPTSGYSFISKPGLTKRTVEEIAAHKSEPSWMLKMRLRALEIFESKKIPQWGGDLNTIEFDKIHYYLKPTDTEKKSWDDVPEYIKRTFEKIGTPQAEREMLAGVKNQFDSEVVQGSLKDLWAKQGVVFLSMDEGLKQYPDLVREYFTKVISIGDNKFAALNTAVWSGGSFVYVPKGVKVTMPLQAYFRINADLAGKFERTLIIADEGSSVQYVEGCSSPSYSASSLHSAVVEIFVKKGARVQYTTVQNWYRHVYNLVTKRARVEEDGEMIWTDFNMGSKLTMKYPSFILAGKGAKGETLSMALAGEGQHQDTGSKAVHLAPYTSSTITSKSISKNGGRTTYRGLVSIGPNAHGSKNKVVCDALILDPQSRSDTYPTERVFNNDVSLSHEATVSKIGEEQLFYLMSRGLNEEEASKMIVRGFAEPVIKKLPLEFAVEMNRLIDLEMEGSVG</sequence>
<dbReference type="Proteomes" id="UP000034160">
    <property type="component" value="Unassembled WGS sequence"/>
</dbReference>
<dbReference type="GO" id="GO:0016226">
    <property type="term" value="P:iron-sulfur cluster assembly"/>
    <property type="evidence" value="ECO:0007669"/>
    <property type="project" value="InterPro"/>
</dbReference>
<dbReference type="STRING" id="1618356.UU93_C0036G0006"/>
<dbReference type="NCBIfam" id="TIGR01980">
    <property type="entry name" value="sufB"/>
    <property type="match status" value="1"/>
</dbReference>
<dbReference type="InterPro" id="IPR055346">
    <property type="entry name" value="Fe-S_cluster_assembly_SufBD"/>
</dbReference>
<dbReference type="SUPFAM" id="SSF101960">
    <property type="entry name" value="Stabilizer of iron transporter SufD"/>
    <property type="match status" value="1"/>
</dbReference>
<dbReference type="AlphaFoldDB" id="A0A0G0Y0Z4"/>
<feature type="domain" description="SUF system FeS cluster assembly SufBD N-terminal" evidence="4">
    <location>
        <begin position="58"/>
        <end position="210"/>
    </location>
</feature>
<dbReference type="InterPro" id="IPR045595">
    <property type="entry name" value="SufBD_N"/>
</dbReference>
<dbReference type="Pfam" id="PF19295">
    <property type="entry name" value="SufBD_N"/>
    <property type="match status" value="1"/>
</dbReference>
<evidence type="ECO:0000256" key="2">
    <source>
        <dbReference type="SAM" id="MobiDB-lite"/>
    </source>
</evidence>
<feature type="domain" description="SUF system FeS cluster assembly SufBD core" evidence="3">
    <location>
        <begin position="213"/>
        <end position="447"/>
    </location>
</feature>
<name>A0A0G0Y0Z4_9BACT</name>
<dbReference type="PANTHER" id="PTHR30508:SF1">
    <property type="entry name" value="UPF0051 PROTEIN ABCI8, CHLOROPLASTIC-RELATED"/>
    <property type="match status" value="1"/>
</dbReference>
<protein>
    <recommendedName>
        <fullName evidence="7">Iron-regulated ABC transporter membrane component SufB</fullName>
    </recommendedName>
</protein>
<organism evidence="5 6">
    <name type="scientific">Candidatus Amesbacteria bacterium GW2011_GWA2_42_12</name>
    <dbReference type="NCBI Taxonomy" id="1618356"/>
    <lineage>
        <taxon>Bacteria</taxon>
        <taxon>Candidatus Amesiibacteriota</taxon>
    </lineage>
</organism>
<comment type="similarity">
    <text evidence="1">Belongs to the iron-sulfur cluster assembly SufBD family.</text>
</comment>
<dbReference type="PATRIC" id="fig|1618356.3.peg.841"/>
<evidence type="ECO:0000313" key="6">
    <source>
        <dbReference type="Proteomes" id="UP000034160"/>
    </source>
</evidence>
<feature type="compositionally biased region" description="Polar residues" evidence="2">
    <location>
        <begin position="7"/>
        <end position="21"/>
    </location>
</feature>
<dbReference type="InterPro" id="IPR010231">
    <property type="entry name" value="SUF_FeS_clus_asmbl_SufB"/>
</dbReference>
<evidence type="ECO:0000259" key="3">
    <source>
        <dbReference type="Pfam" id="PF01458"/>
    </source>
</evidence>
<comment type="caution">
    <text evidence="5">The sequence shown here is derived from an EMBL/GenBank/DDBJ whole genome shotgun (WGS) entry which is preliminary data.</text>
</comment>
<evidence type="ECO:0000313" key="5">
    <source>
        <dbReference type="EMBL" id="KKS30509.1"/>
    </source>
</evidence>
<feature type="region of interest" description="Disordered" evidence="2">
    <location>
        <begin position="1"/>
        <end position="22"/>
    </location>
</feature>
<evidence type="ECO:0000256" key="1">
    <source>
        <dbReference type="ARBA" id="ARBA00043967"/>
    </source>
</evidence>
<gene>
    <name evidence="5" type="ORF">UU93_C0036G0006</name>
</gene>
<proteinExistence type="inferred from homology"/>
<reference evidence="5 6" key="1">
    <citation type="journal article" date="2015" name="Nature">
        <title>rRNA introns, odd ribosomes, and small enigmatic genomes across a large radiation of phyla.</title>
        <authorList>
            <person name="Brown C.T."/>
            <person name="Hug L.A."/>
            <person name="Thomas B.C."/>
            <person name="Sharon I."/>
            <person name="Castelle C.J."/>
            <person name="Singh A."/>
            <person name="Wilkins M.J."/>
            <person name="Williams K.H."/>
            <person name="Banfield J.F."/>
        </authorList>
    </citation>
    <scope>NUCLEOTIDE SEQUENCE [LARGE SCALE GENOMIC DNA]</scope>
</reference>
<dbReference type="PANTHER" id="PTHR30508">
    <property type="entry name" value="FES CLUSTER ASSEMBLY PROTEIN SUF"/>
    <property type="match status" value="1"/>
</dbReference>